<evidence type="ECO:0000313" key="8">
    <source>
        <dbReference type="EMBL" id="TDK88647.1"/>
    </source>
</evidence>
<dbReference type="GO" id="GO:0005886">
    <property type="term" value="C:plasma membrane"/>
    <property type="evidence" value="ECO:0007669"/>
    <property type="project" value="UniProtKB-SubCell"/>
</dbReference>
<dbReference type="PANTHER" id="PTHR36115">
    <property type="entry name" value="PROLINE-RICH ANTIGEN HOMOLOG-RELATED"/>
    <property type="match status" value="1"/>
</dbReference>
<organism evidence="8 9">
    <name type="scientific">Mycolicibacterium mucogenicum</name>
    <name type="common">Mycobacterium mucogenicum</name>
    <dbReference type="NCBI Taxonomy" id="56689"/>
    <lineage>
        <taxon>Bacteria</taxon>
        <taxon>Bacillati</taxon>
        <taxon>Actinomycetota</taxon>
        <taxon>Actinomycetes</taxon>
        <taxon>Mycobacteriales</taxon>
        <taxon>Mycobacteriaceae</taxon>
        <taxon>Mycolicibacterium</taxon>
    </lineage>
</organism>
<sequence>MFRGRYAIDGLGNRGPPAARFGCTSAHAYPDTMSGADGFRLGSWLSGPESQRPVDDSTYPGKALGLPETGPGSLARFGRRFAALLVDWLICYGLGTLSVVFGGLSEYEYQYVWHGAPAVIAWVVVGTVSVRLFTFTPGQFALGLRVVSVGRSQYVGLGRAFVRMLLVLLAVPALLTDADGRGLQDRLTHTAVLRR</sequence>
<evidence type="ECO:0000256" key="5">
    <source>
        <dbReference type="ARBA" id="ARBA00023136"/>
    </source>
</evidence>
<keyword evidence="5 6" id="KW-0472">Membrane</keyword>
<protein>
    <submittedName>
        <fullName evidence="8">RDD family protein</fullName>
    </submittedName>
</protein>
<evidence type="ECO:0000256" key="4">
    <source>
        <dbReference type="ARBA" id="ARBA00022989"/>
    </source>
</evidence>
<dbReference type="EMBL" id="SDLO01000010">
    <property type="protein sequence ID" value="TDK88647.1"/>
    <property type="molecule type" value="Genomic_DNA"/>
</dbReference>
<comment type="caution">
    <text evidence="8">The sequence shown here is derived from an EMBL/GenBank/DDBJ whole genome shotgun (WGS) entry which is preliminary data.</text>
</comment>
<name>A0A4R5WFM4_MYCMU</name>
<dbReference type="Pfam" id="PF06271">
    <property type="entry name" value="RDD"/>
    <property type="match status" value="1"/>
</dbReference>
<dbReference type="InterPro" id="IPR010432">
    <property type="entry name" value="RDD"/>
</dbReference>
<dbReference type="AlphaFoldDB" id="A0A4R5WFM4"/>
<feature type="transmembrane region" description="Helical" evidence="6">
    <location>
        <begin position="111"/>
        <end position="133"/>
    </location>
</feature>
<keyword evidence="4 6" id="KW-1133">Transmembrane helix</keyword>
<evidence type="ECO:0000256" key="2">
    <source>
        <dbReference type="ARBA" id="ARBA00022475"/>
    </source>
</evidence>
<accession>A0A4R5WFM4</accession>
<evidence type="ECO:0000256" key="1">
    <source>
        <dbReference type="ARBA" id="ARBA00004651"/>
    </source>
</evidence>
<reference evidence="8 9" key="1">
    <citation type="submission" date="2019-01" db="EMBL/GenBank/DDBJ databases">
        <title>High-quality-draft genome sequences of five non-tuberculosis mycobacteriaceae isolated from a nosocomial environment.</title>
        <authorList>
            <person name="Tiago I."/>
            <person name="Alarico S."/>
            <person name="Pereira S.G."/>
            <person name="Coelho C."/>
            <person name="Maranha A."/>
            <person name="Empadinhas N."/>
        </authorList>
    </citation>
    <scope>NUCLEOTIDE SEQUENCE [LARGE SCALE GENOMIC DNA]</scope>
    <source>
        <strain evidence="8 9">24AIII</strain>
    </source>
</reference>
<dbReference type="Proteomes" id="UP000294929">
    <property type="component" value="Unassembled WGS sequence"/>
</dbReference>
<dbReference type="PANTHER" id="PTHR36115:SF6">
    <property type="entry name" value="PROLINE-RICH ANTIGEN HOMOLOG"/>
    <property type="match status" value="1"/>
</dbReference>
<comment type="subcellular location">
    <subcellularLocation>
        <location evidence="1">Cell membrane</location>
        <topology evidence="1">Multi-pass membrane protein</topology>
    </subcellularLocation>
</comment>
<proteinExistence type="predicted"/>
<evidence type="ECO:0000259" key="7">
    <source>
        <dbReference type="Pfam" id="PF06271"/>
    </source>
</evidence>
<feature type="domain" description="RDD" evidence="7">
    <location>
        <begin position="75"/>
        <end position="170"/>
    </location>
</feature>
<evidence type="ECO:0000256" key="3">
    <source>
        <dbReference type="ARBA" id="ARBA00022692"/>
    </source>
</evidence>
<dbReference type="InterPro" id="IPR051791">
    <property type="entry name" value="Pra-immunoreactive"/>
</dbReference>
<feature type="transmembrane region" description="Helical" evidence="6">
    <location>
        <begin position="154"/>
        <end position="175"/>
    </location>
</feature>
<keyword evidence="2" id="KW-1003">Cell membrane</keyword>
<gene>
    <name evidence="8" type="ORF">EUA03_14630</name>
</gene>
<evidence type="ECO:0000256" key="6">
    <source>
        <dbReference type="SAM" id="Phobius"/>
    </source>
</evidence>
<keyword evidence="3 6" id="KW-0812">Transmembrane</keyword>
<evidence type="ECO:0000313" key="9">
    <source>
        <dbReference type="Proteomes" id="UP000294929"/>
    </source>
</evidence>
<feature type="transmembrane region" description="Helical" evidence="6">
    <location>
        <begin position="81"/>
        <end position="105"/>
    </location>
</feature>